<dbReference type="Pfam" id="PF01042">
    <property type="entry name" value="Ribonuc_L-PSP"/>
    <property type="match status" value="1"/>
</dbReference>
<keyword evidence="3" id="KW-1185">Reference proteome</keyword>
<dbReference type="GO" id="GO:0019239">
    <property type="term" value="F:deaminase activity"/>
    <property type="evidence" value="ECO:0007669"/>
    <property type="project" value="TreeGrafter"/>
</dbReference>
<protein>
    <submittedName>
        <fullName evidence="2">Endoribonuclease L-PSP</fullName>
    </submittedName>
</protein>
<dbReference type="PANTHER" id="PTHR11803">
    <property type="entry name" value="2-IMINOBUTANOATE/2-IMINOPROPANOATE DEAMINASE RIDA"/>
    <property type="match status" value="1"/>
</dbReference>
<dbReference type="InterPro" id="IPR006175">
    <property type="entry name" value="YjgF/YER057c/UK114"/>
</dbReference>
<dbReference type="PATRIC" id="fig|1224164.3.peg.91"/>
<dbReference type="AlphaFoldDB" id="W5XWU6"/>
<dbReference type="STRING" id="1224164.B843_00450"/>
<comment type="similarity">
    <text evidence="1">Belongs to the RutC family.</text>
</comment>
<evidence type="ECO:0000313" key="2">
    <source>
        <dbReference type="EMBL" id="AHI21486.1"/>
    </source>
</evidence>
<dbReference type="HOGENOM" id="CLU_100715_7_2_11"/>
<dbReference type="SUPFAM" id="SSF55298">
    <property type="entry name" value="YjgF-like"/>
    <property type="match status" value="1"/>
</dbReference>
<organism evidence="2 3">
    <name type="scientific">Corynebacterium vitaeruminis DSM 20294</name>
    <dbReference type="NCBI Taxonomy" id="1224164"/>
    <lineage>
        <taxon>Bacteria</taxon>
        <taxon>Bacillati</taxon>
        <taxon>Actinomycetota</taxon>
        <taxon>Actinomycetes</taxon>
        <taxon>Mycobacteriales</taxon>
        <taxon>Corynebacteriaceae</taxon>
        <taxon>Corynebacterium</taxon>
    </lineage>
</organism>
<reference evidence="2 3" key="1">
    <citation type="submission" date="2013-02" db="EMBL/GenBank/DDBJ databases">
        <title>The complete genome sequence of Corynebacterium vitaeruminis DSM 20294.</title>
        <authorList>
            <person name="Ruckert C."/>
            <person name="Albersmeier A."/>
            <person name="Kalinowski J."/>
        </authorList>
    </citation>
    <scope>NUCLEOTIDE SEQUENCE [LARGE SCALE GENOMIC DNA]</scope>
    <source>
        <strain evidence="3">ATCC 10234</strain>
    </source>
</reference>
<gene>
    <name evidence="2" type="ORF">B843_00450</name>
</gene>
<dbReference type="FunFam" id="3.30.1330.40:FF:000001">
    <property type="entry name" value="L-PSP family endoribonuclease"/>
    <property type="match status" value="1"/>
</dbReference>
<dbReference type="eggNOG" id="COG0251">
    <property type="taxonomic scope" value="Bacteria"/>
</dbReference>
<dbReference type="RefSeq" id="WP_025251561.1">
    <property type="nucleotide sequence ID" value="NZ_CP004353.1"/>
</dbReference>
<dbReference type="Gene3D" id="3.30.1330.40">
    <property type="entry name" value="RutC-like"/>
    <property type="match status" value="1"/>
</dbReference>
<name>W5XWU6_9CORY</name>
<dbReference type="Proteomes" id="UP000019222">
    <property type="component" value="Chromosome"/>
</dbReference>
<evidence type="ECO:0000313" key="3">
    <source>
        <dbReference type="Proteomes" id="UP000019222"/>
    </source>
</evidence>
<dbReference type="KEGG" id="cvt:B843_00450"/>
<sequence>MRHHFSRKLFASSSPFSHLVMEGGFGFTAGIIGQDPVTGHVMGGAVGAQCEQMLRNLKTLLAEHGRGLGNVVRTTVYLTDYADFEAINEVYARFFDAPFPARTTLQVAGLPLGARVQIDAVVAM</sequence>
<proteinExistence type="inferred from homology"/>
<dbReference type="NCBIfam" id="TIGR00004">
    <property type="entry name" value="Rid family detoxifying hydrolase"/>
    <property type="match status" value="1"/>
</dbReference>
<dbReference type="GO" id="GO:0005829">
    <property type="term" value="C:cytosol"/>
    <property type="evidence" value="ECO:0007669"/>
    <property type="project" value="TreeGrafter"/>
</dbReference>
<accession>W5XWU6</accession>
<dbReference type="PANTHER" id="PTHR11803:SF39">
    <property type="entry name" value="2-IMINOBUTANOATE_2-IMINOPROPANOATE DEAMINASE"/>
    <property type="match status" value="1"/>
</dbReference>
<evidence type="ECO:0000256" key="1">
    <source>
        <dbReference type="ARBA" id="ARBA00010552"/>
    </source>
</evidence>
<dbReference type="CDD" id="cd00448">
    <property type="entry name" value="YjgF_YER057c_UK114_family"/>
    <property type="match status" value="1"/>
</dbReference>
<dbReference type="InterPro" id="IPR035959">
    <property type="entry name" value="RutC-like_sf"/>
</dbReference>
<dbReference type="InterPro" id="IPR006056">
    <property type="entry name" value="RidA"/>
</dbReference>
<dbReference type="EMBL" id="CP004353">
    <property type="protein sequence ID" value="AHI21486.1"/>
    <property type="molecule type" value="Genomic_DNA"/>
</dbReference>